<dbReference type="AlphaFoldDB" id="A0A2C6MFU7"/>
<dbReference type="PANTHER" id="PTHR37812">
    <property type="entry name" value="MU-LIKE PROPHAGE FLUMU PROTEIN C"/>
    <property type="match status" value="1"/>
</dbReference>
<sequence length="117" mass="13279">MDGLIDELTPEMIPQGIYRDIVEKIGVANFIKLAELVGGATIYIPKAESFLRPARDLRIKQEFNGYNHAELAKRYNLSERWIRAICGEGHAEGQISLFDFDYSQEENTEEIKESATA</sequence>
<dbReference type="InterPro" id="IPR014875">
    <property type="entry name" value="Mor_transcription_activator"/>
</dbReference>
<evidence type="ECO:0000313" key="3">
    <source>
        <dbReference type="Proteomes" id="UP000222564"/>
    </source>
</evidence>
<dbReference type="InterPro" id="IPR052411">
    <property type="entry name" value="c-mor_Regulatory_Protein"/>
</dbReference>
<dbReference type="SUPFAM" id="SSF46689">
    <property type="entry name" value="Homeodomain-like"/>
    <property type="match status" value="1"/>
</dbReference>
<keyword evidence="3" id="KW-1185">Reference proteome</keyword>
<protein>
    <submittedName>
        <fullName evidence="2">Regulatory protein</fullName>
    </submittedName>
</protein>
<feature type="domain" description="Mor transcription activator" evidence="1">
    <location>
        <begin position="3"/>
        <end position="86"/>
    </location>
</feature>
<reference evidence="2 3" key="1">
    <citation type="submission" date="2013-09" db="EMBL/GenBank/DDBJ databases">
        <title>Biodegradation of hydrocarbons in the deep terrestrial subsurface : characterization of a microbial consortium composed of two Desulfotomaculum species originating from a deep geological formation.</title>
        <authorList>
            <person name="Aullo T."/>
            <person name="Berlendis S."/>
            <person name="Lascourreges J.-F."/>
            <person name="Dessort D."/>
            <person name="Saint-Laurent S."/>
            <person name="Schraauwers B."/>
            <person name="Mas J."/>
            <person name="Magot M."/>
            <person name="Ranchou-Peyruse A."/>
        </authorList>
    </citation>
    <scope>NUCLEOTIDE SEQUENCE [LARGE SCALE GENOMIC DNA]</scope>
    <source>
        <strain evidence="2 3">Bs107</strain>
    </source>
</reference>
<dbReference type="PANTHER" id="PTHR37812:SF1">
    <property type="entry name" value="MU-LIKE PROPHAGE FLUMU PROTEIN C"/>
    <property type="match status" value="1"/>
</dbReference>
<evidence type="ECO:0000313" key="2">
    <source>
        <dbReference type="EMBL" id="PHJ38555.1"/>
    </source>
</evidence>
<comment type="caution">
    <text evidence="2">The sequence shown here is derived from an EMBL/GenBank/DDBJ whole genome shotgun (WGS) entry which is preliminary data.</text>
</comment>
<dbReference type="Gene3D" id="1.10.10.60">
    <property type="entry name" value="Homeodomain-like"/>
    <property type="match status" value="1"/>
</dbReference>
<dbReference type="Proteomes" id="UP000222564">
    <property type="component" value="Unassembled WGS sequence"/>
</dbReference>
<accession>A0A2C6MFU7</accession>
<name>A0A2C6MFU7_9FIRM</name>
<gene>
    <name evidence="2" type="ORF">P378_08640</name>
</gene>
<dbReference type="RefSeq" id="WP_099082829.1">
    <property type="nucleotide sequence ID" value="NZ_AWQQ01000047.1"/>
</dbReference>
<dbReference type="Pfam" id="PF08765">
    <property type="entry name" value="Mor"/>
    <property type="match status" value="1"/>
</dbReference>
<organism evidence="2 3">
    <name type="scientific">Desulforamulus profundi</name>
    <dbReference type="NCBI Taxonomy" id="1383067"/>
    <lineage>
        <taxon>Bacteria</taxon>
        <taxon>Bacillati</taxon>
        <taxon>Bacillota</taxon>
        <taxon>Clostridia</taxon>
        <taxon>Eubacteriales</taxon>
        <taxon>Peptococcaceae</taxon>
        <taxon>Desulforamulus</taxon>
    </lineage>
</organism>
<evidence type="ECO:0000259" key="1">
    <source>
        <dbReference type="Pfam" id="PF08765"/>
    </source>
</evidence>
<proteinExistence type="predicted"/>
<dbReference type="OrthoDB" id="2614246at2"/>
<dbReference type="EMBL" id="AWQQ01000047">
    <property type="protein sequence ID" value="PHJ38555.1"/>
    <property type="molecule type" value="Genomic_DNA"/>
</dbReference>
<dbReference type="InterPro" id="IPR009057">
    <property type="entry name" value="Homeodomain-like_sf"/>
</dbReference>